<dbReference type="GO" id="GO:0002949">
    <property type="term" value="P:tRNA threonylcarbamoyladenosine modification"/>
    <property type="evidence" value="ECO:0007669"/>
    <property type="project" value="TreeGrafter"/>
</dbReference>
<name>A0A6P3XCN5_DINQU</name>
<reference evidence="7" key="1">
    <citation type="submission" date="2025-08" db="UniProtKB">
        <authorList>
            <consortium name="RefSeq"/>
        </authorList>
    </citation>
    <scope>IDENTIFICATION</scope>
</reference>
<keyword evidence="3" id="KW-0819">tRNA processing</keyword>
<protein>
    <submittedName>
        <fullName evidence="7">EKC/KEOPS complex subunit TPRKB-like</fullName>
    </submittedName>
</protein>
<evidence type="ECO:0000256" key="5">
    <source>
        <dbReference type="RuleBase" id="RU004398"/>
    </source>
</evidence>
<evidence type="ECO:0000256" key="1">
    <source>
        <dbReference type="ARBA" id="ARBA00004123"/>
    </source>
</evidence>
<proteinExistence type="inferred from homology"/>
<dbReference type="GeneID" id="106745215"/>
<evidence type="ECO:0000256" key="3">
    <source>
        <dbReference type="ARBA" id="ARBA00022694"/>
    </source>
</evidence>
<evidence type="ECO:0000256" key="2">
    <source>
        <dbReference type="ARBA" id="ARBA00005546"/>
    </source>
</evidence>
<dbReference type="PANTHER" id="PTHR15840">
    <property type="entry name" value="CGI-121 FAMILY MEMBER"/>
    <property type="match status" value="1"/>
</dbReference>
<dbReference type="InterPro" id="IPR036504">
    <property type="entry name" value="CGI121/TPRKB_sf"/>
</dbReference>
<evidence type="ECO:0000256" key="4">
    <source>
        <dbReference type="ARBA" id="ARBA00023242"/>
    </source>
</evidence>
<accession>A0A6P3XCN5</accession>
<dbReference type="Proteomes" id="UP000515204">
    <property type="component" value="Unplaced"/>
</dbReference>
<keyword evidence="4 5" id="KW-0539">Nucleus</keyword>
<dbReference type="NCBIfam" id="NF011465">
    <property type="entry name" value="PRK14886.1-1"/>
    <property type="match status" value="1"/>
</dbReference>
<dbReference type="InterPro" id="IPR013926">
    <property type="entry name" value="CGI121/TPRKB"/>
</dbReference>
<gene>
    <name evidence="7" type="primary">LOC106745215</name>
</gene>
<dbReference type="Pfam" id="PF08617">
    <property type="entry name" value="CGI-121"/>
    <property type="match status" value="1"/>
</dbReference>
<organism evidence="6 7">
    <name type="scientific">Dinoponera quadriceps</name>
    <name type="common">South American ant</name>
    <dbReference type="NCBI Taxonomy" id="609295"/>
    <lineage>
        <taxon>Eukaryota</taxon>
        <taxon>Metazoa</taxon>
        <taxon>Ecdysozoa</taxon>
        <taxon>Arthropoda</taxon>
        <taxon>Hexapoda</taxon>
        <taxon>Insecta</taxon>
        <taxon>Pterygota</taxon>
        <taxon>Neoptera</taxon>
        <taxon>Endopterygota</taxon>
        <taxon>Hymenoptera</taxon>
        <taxon>Apocrita</taxon>
        <taxon>Aculeata</taxon>
        <taxon>Formicoidea</taxon>
        <taxon>Formicidae</taxon>
        <taxon>Ponerinae</taxon>
        <taxon>Ponerini</taxon>
        <taxon>Dinoponera</taxon>
    </lineage>
</organism>
<keyword evidence="6" id="KW-1185">Reference proteome</keyword>
<dbReference type="Gene3D" id="3.30.2380.10">
    <property type="entry name" value="CGI121/TPRKB"/>
    <property type="match status" value="1"/>
</dbReference>
<dbReference type="AlphaFoldDB" id="A0A6P3XCN5"/>
<sequence>MENYSVKLDPETQLCCTLYMFTDVTNIAEIREKVVSRSLRCCAAKASLMVDALQAVVAANKATLNAERNCLTTKDVYTEILFCLSMSKNISRSLQEFGVSDSDKNIVVIIVHKLGEEQTVSADVLKNVKGERVIVSRMREFADVNLVKRIYKVDEDELCVSDLTDAVVSRIACKDFMLVK</sequence>
<dbReference type="RefSeq" id="XP_014476080.1">
    <property type="nucleotide sequence ID" value="XM_014620594.1"/>
</dbReference>
<evidence type="ECO:0000313" key="7">
    <source>
        <dbReference type="RefSeq" id="XP_014476080.1"/>
    </source>
</evidence>
<dbReference type="SUPFAM" id="SSF143870">
    <property type="entry name" value="PF0523-like"/>
    <property type="match status" value="1"/>
</dbReference>
<dbReference type="GO" id="GO:0000408">
    <property type="term" value="C:EKC/KEOPS complex"/>
    <property type="evidence" value="ECO:0007669"/>
    <property type="project" value="TreeGrafter"/>
</dbReference>
<dbReference type="GO" id="GO:0005634">
    <property type="term" value="C:nucleus"/>
    <property type="evidence" value="ECO:0007669"/>
    <property type="project" value="UniProtKB-SubCell"/>
</dbReference>
<comment type="subcellular location">
    <subcellularLocation>
        <location evidence="1">Nucleus</location>
    </subcellularLocation>
</comment>
<evidence type="ECO:0000313" key="6">
    <source>
        <dbReference type="Proteomes" id="UP000515204"/>
    </source>
</evidence>
<dbReference type="GO" id="GO:0005829">
    <property type="term" value="C:cytosol"/>
    <property type="evidence" value="ECO:0007669"/>
    <property type="project" value="TreeGrafter"/>
</dbReference>
<dbReference type="PANTHER" id="PTHR15840:SF10">
    <property type="entry name" value="EKC_KEOPS COMPLEX SUBUNIT TPRKB"/>
    <property type="match status" value="1"/>
</dbReference>
<dbReference type="KEGG" id="dqu:106745215"/>
<dbReference type="OrthoDB" id="329139at2759"/>
<comment type="similarity">
    <text evidence="2 5">Belongs to the CGI121/TPRKB family.</text>
</comment>